<dbReference type="Proteomes" id="UP000306791">
    <property type="component" value="Unassembled WGS sequence"/>
</dbReference>
<gene>
    <name evidence="4" type="ORF">FDY93_04945</name>
</gene>
<protein>
    <submittedName>
        <fullName evidence="4">Thioesterase family protein</fullName>
    </submittedName>
</protein>
<evidence type="ECO:0000256" key="2">
    <source>
        <dbReference type="ARBA" id="ARBA00022801"/>
    </source>
</evidence>
<dbReference type="SUPFAM" id="SSF54637">
    <property type="entry name" value="Thioesterase/thiol ester dehydrase-isomerase"/>
    <property type="match status" value="1"/>
</dbReference>
<organism evidence="4 5">
    <name type="scientific">Microbulbifer harenosus</name>
    <dbReference type="NCBI Taxonomy" id="2576840"/>
    <lineage>
        <taxon>Bacteria</taxon>
        <taxon>Pseudomonadati</taxon>
        <taxon>Pseudomonadota</taxon>
        <taxon>Gammaproteobacteria</taxon>
        <taxon>Cellvibrionales</taxon>
        <taxon>Microbulbiferaceae</taxon>
        <taxon>Microbulbifer</taxon>
    </lineage>
</organism>
<dbReference type="PANTHER" id="PTHR21660:SF1">
    <property type="entry name" value="ACYL-COENZYME A THIOESTERASE 13"/>
    <property type="match status" value="1"/>
</dbReference>
<evidence type="ECO:0000313" key="5">
    <source>
        <dbReference type="Proteomes" id="UP000306791"/>
    </source>
</evidence>
<sequence>MTEPSYSEFFQLIEGVFEGVPFVREIGLKLHEVDFEQQTLSAKFVRKPQLIGNHFHNILHGGVIATALDQVGGFTAMVAAYQRMGGAIDWEEKIQRLTRLGTVDMRVDYLKPGRGESFVCGGSVLRVGNKLVVTRMELHNDADELIATGTATYLY</sequence>
<dbReference type="Pfam" id="PF03061">
    <property type="entry name" value="4HBT"/>
    <property type="match status" value="1"/>
</dbReference>
<dbReference type="InterPro" id="IPR003736">
    <property type="entry name" value="PAAI_dom"/>
</dbReference>
<reference evidence="4 5" key="1">
    <citation type="submission" date="2019-05" db="EMBL/GenBank/DDBJ databases">
        <title>Microbulbifer harenosus sp. nov., an alginate-degrading bacterium isolated from coastal sand.</title>
        <authorList>
            <person name="Huang H."/>
            <person name="Mo K."/>
            <person name="Bao S."/>
        </authorList>
    </citation>
    <scope>NUCLEOTIDE SEQUENCE [LARGE SCALE GENOMIC DNA]</scope>
    <source>
        <strain evidence="4 5">HB161719</strain>
    </source>
</reference>
<dbReference type="InterPro" id="IPR029069">
    <property type="entry name" value="HotDog_dom_sf"/>
</dbReference>
<dbReference type="InterPro" id="IPR039298">
    <property type="entry name" value="ACOT13"/>
</dbReference>
<evidence type="ECO:0000313" key="4">
    <source>
        <dbReference type="EMBL" id="TLM78614.1"/>
    </source>
</evidence>
<evidence type="ECO:0000259" key="3">
    <source>
        <dbReference type="Pfam" id="PF03061"/>
    </source>
</evidence>
<evidence type="ECO:0000256" key="1">
    <source>
        <dbReference type="ARBA" id="ARBA00008324"/>
    </source>
</evidence>
<dbReference type="EMBL" id="VANI01000005">
    <property type="protein sequence ID" value="TLM78614.1"/>
    <property type="molecule type" value="Genomic_DNA"/>
</dbReference>
<keyword evidence="5" id="KW-1185">Reference proteome</keyword>
<feature type="domain" description="Thioesterase" evidence="3">
    <location>
        <begin position="56"/>
        <end position="146"/>
    </location>
</feature>
<dbReference type="NCBIfam" id="NF008675">
    <property type="entry name" value="PRK11688.1"/>
    <property type="match status" value="1"/>
</dbReference>
<comment type="caution">
    <text evidence="4">The sequence shown here is derived from an EMBL/GenBank/DDBJ whole genome shotgun (WGS) entry which is preliminary data.</text>
</comment>
<keyword evidence="2" id="KW-0378">Hydrolase</keyword>
<dbReference type="CDD" id="cd03443">
    <property type="entry name" value="PaaI_thioesterase"/>
    <property type="match status" value="1"/>
</dbReference>
<accession>A0ABY2UMJ7</accession>
<dbReference type="InterPro" id="IPR006683">
    <property type="entry name" value="Thioestr_dom"/>
</dbReference>
<name>A0ABY2UMJ7_9GAMM</name>
<comment type="similarity">
    <text evidence="1">Belongs to the thioesterase PaaI family.</text>
</comment>
<proteinExistence type="inferred from homology"/>
<dbReference type="RefSeq" id="WP_138234644.1">
    <property type="nucleotide sequence ID" value="NZ_CP185860.1"/>
</dbReference>
<dbReference type="Gene3D" id="3.10.129.10">
    <property type="entry name" value="Hotdog Thioesterase"/>
    <property type="match status" value="1"/>
</dbReference>
<dbReference type="NCBIfam" id="TIGR00369">
    <property type="entry name" value="unchar_dom_1"/>
    <property type="match status" value="1"/>
</dbReference>
<dbReference type="PANTHER" id="PTHR21660">
    <property type="entry name" value="THIOESTERASE SUPERFAMILY MEMBER-RELATED"/>
    <property type="match status" value="1"/>
</dbReference>